<dbReference type="PROSITE" id="PS50850">
    <property type="entry name" value="MFS"/>
    <property type="match status" value="1"/>
</dbReference>
<dbReference type="eggNOG" id="COG2814">
    <property type="taxonomic scope" value="Bacteria"/>
</dbReference>
<evidence type="ECO:0000256" key="1">
    <source>
        <dbReference type="ARBA" id="ARBA00022692"/>
    </source>
</evidence>
<organism evidence="6 7">
    <name type="scientific">Oceanicola granulosus (strain ATCC BAA-861 / DSM 15982 / KCTC 12143 / HTCC2516)</name>
    <dbReference type="NCBI Taxonomy" id="314256"/>
    <lineage>
        <taxon>Bacteria</taxon>
        <taxon>Pseudomonadati</taxon>
        <taxon>Pseudomonadota</taxon>
        <taxon>Alphaproteobacteria</taxon>
        <taxon>Rhodobacterales</taxon>
        <taxon>Roseobacteraceae</taxon>
        <taxon>Oceanicola</taxon>
    </lineage>
</organism>
<feature type="transmembrane region" description="Helical" evidence="4">
    <location>
        <begin position="310"/>
        <end position="334"/>
    </location>
</feature>
<evidence type="ECO:0000259" key="5">
    <source>
        <dbReference type="PROSITE" id="PS50850"/>
    </source>
</evidence>
<protein>
    <submittedName>
        <fullName evidence="6">Transporter, putative</fullName>
    </submittedName>
</protein>
<dbReference type="OrthoDB" id="8558006at2"/>
<dbReference type="Gene3D" id="1.20.1250.20">
    <property type="entry name" value="MFS general substrate transporter like domains"/>
    <property type="match status" value="1"/>
</dbReference>
<comment type="caution">
    <text evidence="6">The sequence shown here is derived from an EMBL/GenBank/DDBJ whole genome shotgun (WGS) entry which is preliminary data.</text>
</comment>
<dbReference type="Pfam" id="PF07690">
    <property type="entry name" value="MFS_1"/>
    <property type="match status" value="1"/>
</dbReference>
<evidence type="ECO:0000256" key="2">
    <source>
        <dbReference type="ARBA" id="ARBA00022989"/>
    </source>
</evidence>
<dbReference type="SUPFAM" id="SSF103473">
    <property type="entry name" value="MFS general substrate transporter"/>
    <property type="match status" value="1"/>
</dbReference>
<dbReference type="InterPro" id="IPR036259">
    <property type="entry name" value="MFS_trans_sf"/>
</dbReference>
<keyword evidence="7" id="KW-1185">Reference proteome</keyword>
<feature type="transmembrane region" description="Helical" evidence="4">
    <location>
        <begin position="378"/>
        <end position="400"/>
    </location>
</feature>
<sequence>MHPTPDDARARRNIAILVAAQALIGAQMPMIFVIGGLAGAMLSPNPCLATLPISMIVFGSMTTAPWLSPFMQKNGRRAGFMLGALGGALGAATAAGGLYAGSFPLLLAGSYLTGIYMSAQGFFRFAAADTASEAFRPKAISYVMAGGLLAAILGPQLNKLTQGTLVVPFLGSYLAVIALNLAGALLFLFLDLPRGTRHAPAPADAAPPRPRRELLRDPRIAVAMICAMVAFALMNLVMTSTPLAVVGCGFSAANANDIVSAHVVAMYLPSFFTGHLIARFGALRIVATGLVILAAAGAVGLSGITLGHFFVTLVLLGLGWNFGFIGATTMLTAAHRPSEKGVVQGMNDFAVFGLVTLASVASGGLLNCSGGTPREGWIAVNLAMGPFLLVAFGALVWLAMTRRRGAVQA</sequence>
<feature type="transmembrane region" description="Helical" evidence="4">
    <location>
        <begin position="346"/>
        <end position="366"/>
    </location>
</feature>
<reference evidence="6 7" key="1">
    <citation type="journal article" date="2010" name="J. Bacteriol.">
        <title>Genome sequences of Oceanicola granulosus HTCC2516(T) and Oceanicola batsensis HTCC2597(TDelta).</title>
        <authorList>
            <person name="Thrash J.C."/>
            <person name="Cho J.C."/>
            <person name="Vergin K.L."/>
            <person name="Giovannoni S.J."/>
        </authorList>
    </citation>
    <scope>NUCLEOTIDE SEQUENCE [LARGE SCALE GENOMIC DNA]</scope>
    <source>
        <strain evidence="7">ATCC BAA-861 / DSM 15982 / KCTC 12143 / HTCC2516</strain>
    </source>
</reference>
<feature type="transmembrane region" description="Helical" evidence="4">
    <location>
        <begin position="220"/>
        <end position="238"/>
    </location>
</feature>
<feature type="transmembrane region" description="Helical" evidence="4">
    <location>
        <begin position="258"/>
        <end position="278"/>
    </location>
</feature>
<dbReference type="RefSeq" id="WP_007254302.1">
    <property type="nucleotide sequence ID" value="NZ_CH724107.1"/>
</dbReference>
<evidence type="ECO:0000313" key="6">
    <source>
        <dbReference type="EMBL" id="EAR51638.1"/>
    </source>
</evidence>
<dbReference type="InterPro" id="IPR020846">
    <property type="entry name" value="MFS_dom"/>
</dbReference>
<gene>
    <name evidence="6" type="ORF">OG2516_03600</name>
</gene>
<dbReference type="InterPro" id="IPR011701">
    <property type="entry name" value="MFS"/>
</dbReference>
<feature type="domain" description="Major facilitator superfamily (MFS) profile" evidence="5">
    <location>
        <begin position="219"/>
        <end position="409"/>
    </location>
</feature>
<feature type="transmembrane region" description="Helical" evidence="4">
    <location>
        <begin position="14"/>
        <end position="42"/>
    </location>
</feature>
<evidence type="ECO:0000256" key="4">
    <source>
        <dbReference type="SAM" id="Phobius"/>
    </source>
</evidence>
<feature type="transmembrane region" description="Helical" evidence="4">
    <location>
        <begin position="169"/>
        <end position="190"/>
    </location>
</feature>
<dbReference type="PANTHER" id="PTHR23534">
    <property type="entry name" value="MFS PERMEASE"/>
    <property type="match status" value="1"/>
</dbReference>
<feature type="transmembrane region" description="Helical" evidence="4">
    <location>
        <begin position="105"/>
        <end position="127"/>
    </location>
</feature>
<keyword evidence="1 4" id="KW-0812">Transmembrane</keyword>
<dbReference type="EMBL" id="AAOT01000010">
    <property type="protein sequence ID" value="EAR51638.1"/>
    <property type="molecule type" value="Genomic_DNA"/>
</dbReference>
<evidence type="ECO:0000313" key="7">
    <source>
        <dbReference type="Proteomes" id="UP000003635"/>
    </source>
</evidence>
<dbReference type="STRING" id="314256.OG2516_03600"/>
<dbReference type="PANTHER" id="PTHR23534:SF1">
    <property type="entry name" value="MAJOR FACILITATOR SUPERFAMILY PROTEIN"/>
    <property type="match status" value="1"/>
</dbReference>
<evidence type="ECO:0000256" key="3">
    <source>
        <dbReference type="ARBA" id="ARBA00023136"/>
    </source>
</evidence>
<feature type="transmembrane region" description="Helical" evidence="4">
    <location>
        <begin position="285"/>
        <end position="304"/>
    </location>
</feature>
<proteinExistence type="predicted"/>
<keyword evidence="2 4" id="KW-1133">Transmembrane helix</keyword>
<feature type="transmembrane region" description="Helical" evidence="4">
    <location>
        <begin position="139"/>
        <end position="157"/>
    </location>
</feature>
<keyword evidence="3 4" id="KW-0472">Membrane</keyword>
<dbReference type="Proteomes" id="UP000003635">
    <property type="component" value="Unassembled WGS sequence"/>
</dbReference>
<name>Q2CG91_OCEGH</name>
<feature type="transmembrane region" description="Helical" evidence="4">
    <location>
        <begin position="48"/>
        <end position="67"/>
    </location>
</feature>
<dbReference type="GO" id="GO:0022857">
    <property type="term" value="F:transmembrane transporter activity"/>
    <property type="evidence" value="ECO:0007669"/>
    <property type="project" value="InterPro"/>
</dbReference>
<dbReference type="AlphaFoldDB" id="Q2CG91"/>
<dbReference type="HOGENOM" id="CLU_047644_2_0_5"/>
<accession>Q2CG91</accession>
<feature type="transmembrane region" description="Helical" evidence="4">
    <location>
        <begin position="79"/>
        <end position="99"/>
    </location>
</feature>